<proteinExistence type="predicted"/>
<feature type="chain" id="PRO_5011550351" description="DUF4352 domain-containing protein" evidence="1">
    <location>
        <begin position="22"/>
        <end position="190"/>
    </location>
</feature>
<dbReference type="RefSeq" id="WP_143080224.1">
    <property type="nucleotide sequence ID" value="NZ_FOXS01000004.1"/>
</dbReference>
<organism evidence="2 3">
    <name type="scientific">Hymenobacter arizonensis</name>
    <name type="common">Siccationidurans arizonensis</name>
    <dbReference type="NCBI Taxonomy" id="1227077"/>
    <lineage>
        <taxon>Bacteria</taxon>
        <taxon>Pseudomonadati</taxon>
        <taxon>Bacteroidota</taxon>
        <taxon>Cytophagia</taxon>
        <taxon>Cytophagales</taxon>
        <taxon>Hymenobacteraceae</taxon>
        <taxon>Hymenobacter</taxon>
    </lineage>
</organism>
<dbReference type="PROSITE" id="PS51257">
    <property type="entry name" value="PROKAR_LIPOPROTEIN"/>
    <property type="match status" value="1"/>
</dbReference>
<accession>A0A1I5ZJT0</accession>
<keyword evidence="1" id="KW-0732">Signal</keyword>
<name>A0A1I5ZJT0_HYMAR</name>
<reference evidence="3" key="1">
    <citation type="submission" date="2016-10" db="EMBL/GenBank/DDBJ databases">
        <authorList>
            <person name="Varghese N."/>
            <person name="Submissions S."/>
        </authorList>
    </citation>
    <scope>NUCLEOTIDE SEQUENCE [LARGE SCALE GENOMIC DNA]</scope>
    <source>
        <strain evidence="3">OR362-8,ATCC BAA-1266,JCM 13504</strain>
    </source>
</reference>
<evidence type="ECO:0000313" key="3">
    <source>
        <dbReference type="Proteomes" id="UP000199029"/>
    </source>
</evidence>
<gene>
    <name evidence="2" type="ORF">SAMN04515668_2973</name>
</gene>
<keyword evidence="3" id="KW-1185">Reference proteome</keyword>
<feature type="signal peptide" evidence="1">
    <location>
        <begin position="1"/>
        <end position="21"/>
    </location>
</feature>
<protein>
    <recommendedName>
        <fullName evidence="4">DUF4352 domain-containing protein</fullName>
    </recommendedName>
</protein>
<evidence type="ECO:0000256" key="1">
    <source>
        <dbReference type="SAM" id="SignalP"/>
    </source>
</evidence>
<evidence type="ECO:0000313" key="2">
    <source>
        <dbReference type="EMBL" id="SFQ56708.1"/>
    </source>
</evidence>
<evidence type="ECO:0008006" key="4">
    <source>
        <dbReference type="Google" id="ProtNLM"/>
    </source>
</evidence>
<dbReference type="AlphaFoldDB" id="A0A1I5ZJT0"/>
<dbReference type="Proteomes" id="UP000199029">
    <property type="component" value="Unassembled WGS sequence"/>
</dbReference>
<sequence>MNKRLLGCTLIALMISSHAWAQSCDCDYLKSEVSRLKAENAFLRKNAPKSVETASVPTQSVPAQPASAVAQKQTIEQVEYSLVRATGNIKAQTVQVDILVKNTGPTRDLQFQGLLGVDASGEQYQTYDVGFGNSPRSKVTTNVPVKAAGVIKKILPSVKSFSVLTFTVFRSDSGPGNPSFEFRNVPIVWK</sequence>
<dbReference type="EMBL" id="FOXS01000004">
    <property type="protein sequence ID" value="SFQ56708.1"/>
    <property type="molecule type" value="Genomic_DNA"/>
</dbReference>